<gene>
    <name evidence="1" type="ORF">F2Q70_00029892</name>
</gene>
<reference evidence="1" key="1">
    <citation type="submission" date="2019-12" db="EMBL/GenBank/DDBJ databases">
        <title>Genome sequencing and annotation of Brassica cretica.</title>
        <authorList>
            <person name="Studholme D.J."/>
            <person name="Sarris P.F."/>
        </authorList>
    </citation>
    <scope>NUCLEOTIDE SEQUENCE</scope>
    <source>
        <strain evidence="1">PFS-102/07</strain>
        <tissue evidence="1">Leaf</tissue>
    </source>
</reference>
<name>A0A8S9FQE9_BRACR</name>
<accession>A0A8S9FQE9</accession>
<sequence>MTLHDSVSRSPQLAPPRRLFLRRVCFIPIKPLSSLRRCLRPPNSTTGDDITDQEHHSSGAILVPVVASTSSFFRLTREPMEFQAHDAHELACNSS</sequence>
<dbReference type="AlphaFoldDB" id="A0A8S9FQE9"/>
<protein>
    <submittedName>
        <fullName evidence="1">Uncharacterized protein</fullName>
    </submittedName>
</protein>
<proteinExistence type="predicted"/>
<evidence type="ECO:0000313" key="1">
    <source>
        <dbReference type="EMBL" id="KAF2534536.1"/>
    </source>
</evidence>
<comment type="caution">
    <text evidence="1">The sequence shown here is derived from an EMBL/GenBank/DDBJ whole genome shotgun (WGS) entry which is preliminary data.</text>
</comment>
<organism evidence="1">
    <name type="scientific">Brassica cretica</name>
    <name type="common">Mustard</name>
    <dbReference type="NCBI Taxonomy" id="69181"/>
    <lineage>
        <taxon>Eukaryota</taxon>
        <taxon>Viridiplantae</taxon>
        <taxon>Streptophyta</taxon>
        <taxon>Embryophyta</taxon>
        <taxon>Tracheophyta</taxon>
        <taxon>Spermatophyta</taxon>
        <taxon>Magnoliopsida</taxon>
        <taxon>eudicotyledons</taxon>
        <taxon>Gunneridae</taxon>
        <taxon>Pentapetalae</taxon>
        <taxon>rosids</taxon>
        <taxon>malvids</taxon>
        <taxon>Brassicales</taxon>
        <taxon>Brassicaceae</taxon>
        <taxon>Brassiceae</taxon>
        <taxon>Brassica</taxon>
    </lineage>
</organism>
<dbReference type="EMBL" id="QGKY02002305">
    <property type="protein sequence ID" value="KAF2534536.1"/>
    <property type="molecule type" value="Genomic_DNA"/>
</dbReference>